<keyword evidence="2" id="KW-0479">Metal-binding</keyword>
<comment type="caution">
    <text evidence="2">The sequence shown here is derived from an EMBL/GenBank/DDBJ whole genome shotgun (WGS) entry which is preliminary data.</text>
</comment>
<keyword evidence="3" id="KW-1185">Reference proteome</keyword>
<protein>
    <submittedName>
        <fullName evidence="2">Zinc-finger protein</fullName>
    </submittedName>
</protein>
<name>A0A917SJY1_9RHOB</name>
<feature type="transmembrane region" description="Helical" evidence="1">
    <location>
        <begin position="88"/>
        <end position="105"/>
    </location>
</feature>
<feature type="transmembrane region" description="Helical" evidence="1">
    <location>
        <begin position="60"/>
        <end position="82"/>
    </location>
</feature>
<dbReference type="GO" id="GO:0008270">
    <property type="term" value="F:zinc ion binding"/>
    <property type="evidence" value="ECO:0007669"/>
    <property type="project" value="UniProtKB-KW"/>
</dbReference>
<dbReference type="Pfam" id="PF06170">
    <property type="entry name" value="DUF983"/>
    <property type="match status" value="1"/>
</dbReference>
<evidence type="ECO:0000313" key="3">
    <source>
        <dbReference type="Proteomes" id="UP000649829"/>
    </source>
</evidence>
<dbReference type="EMBL" id="BMLF01000001">
    <property type="protein sequence ID" value="GGL85015.1"/>
    <property type="molecule type" value="Genomic_DNA"/>
</dbReference>
<dbReference type="Proteomes" id="UP000649829">
    <property type="component" value="Unassembled WGS sequence"/>
</dbReference>
<keyword evidence="1" id="KW-0812">Transmembrane</keyword>
<keyword evidence="2" id="KW-0862">Zinc</keyword>
<proteinExistence type="predicted"/>
<dbReference type="RefSeq" id="WP_028285317.1">
    <property type="nucleotide sequence ID" value="NZ_BMLF01000001.1"/>
</dbReference>
<organism evidence="2 3">
    <name type="scientific">Pseudooceanicola nanhaiensis</name>
    <dbReference type="NCBI Taxonomy" id="375761"/>
    <lineage>
        <taxon>Bacteria</taxon>
        <taxon>Pseudomonadati</taxon>
        <taxon>Pseudomonadota</taxon>
        <taxon>Alphaproteobacteria</taxon>
        <taxon>Rhodobacterales</taxon>
        <taxon>Paracoccaceae</taxon>
        <taxon>Pseudooceanicola</taxon>
    </lineage>
</organism>
<sequence>MTQTDMNSERDTLRATWKGFCGRCPNCGSGPLMKGFLQVRDHCPECQEPFHYHRADDGPAYLTILIVGHLMAPLLLAVYTAFRPEPMMLFLGFLVGTVGLSLFLLPRFKGGLVAFQWARYMHGFESGRAT</sequence>
<keyword evidence="1" id="KW-1133">Transmembrane helix</keyword>
<dbReference type="AlphaFoldDB" id="A0A917SJY1"/>
<reference evidence="2" key="1">
    <citation type="journal article" date="2014" name="Int. J. Syst. Evol. Microbiol.">
        <title>Complete genome sequence of Corynebacterium casei LMG S-19264T (=DSM 44701T), isolated from a smear-ripened cheese.</title>
        <authorList>
            <consortium name="US DOE Joint Genome Institute (JGI-PGF)"/>
            <person name="Walter F."/>
            <person name="Albersmeier A."/>
            <person name="Kalinowski J."/>
            <person name="Ruckert C."/>
        </authorList>
    </citation>
    <scope>NUCLEOTIDE SEQUENCE</scope>
    <source>
        <strain evidence="2">CGMCC 1.6293</strain>
    </source>
</reference>
<reference evidence="2" key="2">
    <citation type="submission" date="2020-09" db="EMBL/GenBank/DDBJ databases">
        <authorList>
            <person name="Sun Q."/>
            <person name="Zhou Y."/>
        </authorList>
    </citation>
    <scope>NUCLEOTIDE SEQUENCE</scope>
    <source>
        <strain evidence="2">CGMCC 1.6293</strain>
    </source>
</reference>
<keyword evidence="2" id="KW-0863">Zinc-finger</keyword>
<evidence type="ECO:0000256" key="1">
    <source>
        <dbReference type="SAM" id="Phobius"/>
    </source>
</evidence>
<gene>
    <name evidence="2" type="ORF">GCM10011534_03610</name>
</gene>
<keyword evidence="1" id="KW-0472">Membrane</keyword>
<dbReference type="InterPro" id="IPR009325">
    <property type="entry name" value="DUF983"/>
</dbReference>
<evidence type="ECO:0000313" key="2">
    <source>
        <dbReference type="EMBL" id="GGL85015.1"/>
    </source>
</evidence>
<accession>A0A917SJY1</accession>